<evidence type="ECO:0000313" key="12">
    <source>
        <dbReference type="EMBL" id="MFI7263076.1"/>
    </source>
</evidence>
<keyword evidence="7" id="KW-1278">Translocase</keyword>
<dbReference type="Gene3D" id="2.70.150.10">
    <property type="entry name" value="Calcium-transporting ATPase, cytoplasmic transduction domain A"/>
    <property type="match status" value="1"/>
</dbReference>
<dbReference type="InterPro" id="IPR036163">
    <property type="entry name" value="HMA_dom_sf"/>
</dbReference>
<dbReference type="NCBIfam" id="TIGR01494">
    <property type="entry name" value="ATPase_P-type"/>
    <property type="match status" value="1"/>
</dbReference>
<comment type="similarity">
    <text evidence="2 10">Belongs to the cation transport ATPase (P-type) (TC 3.A.3) family. Type IB subfamily.</text>
</comment>
<keyword evidence="8 10" id="KW-1133">Transmembrane helix</keyword>
<keyword evidence="4 10" id="KW-0479">Metal-binding</keyword>
<evidence type="ECO:0000256" key="9">
    <source>
        <dbReference type="ARBA" id="ARBA00023136"/>
    </source>
</evidence>
<dbReference type="EMBL" id="JBITLE010000003">
    <property type="protein sequence ID" value="MFI7263076.1"/>
    <property type="molecule type" value="Genomic_DNA"/>
</dbReference>
<dbReference type="PANTHER" id="PTHR43520:SF8">
    <property type="entry name" value="P-TYPE CU(+) TRANSPORTER"/>
    <property type="match status" value="1"/>
</dbReference>
<dbReference type="InterPro" id="IPR008250">
    <property type="entry name" value="ATPase_P-typ_transduc_dom_A_sf"/>
</dbReference>
<dbReference type="PRINTS" id="PR00943">
    <property type="entry name" value="CUATPASE"/>
</dbReference>
<dbReference type="Pfam" id="PF00122">
    <property type="entry name" value="E1-E2_ATPase"/>
    <property type="match status" value="1"/>
</dbReference>
<comment type="subcellular location">
    <subcellularLocation>
        <location evidence="1">Cell membrane</location>
        <topology evidence="1">Multi-pass membrane protein</topology>
    </subcellularLocation>
</comment>
<evidence type="ECO:0000256" key="5">
    <source>
        <dbReference type="ARBA" id="ARBA00022741"/>
    </source>
</evidence>
<organism evidence="12 13">
    <name type="scientific">Micromonospora maritima</name>
    <dbReference type="NCBI Taxonomy" id="986711"/>
    <lineage>
        <taxon>Bacteria</taxon>
        <taxon>Bacillati</taxon>
        <taxon>Actinomycetota</taxon>
        <taxon>Actinomycetes</taxon>
        <taxon>Micromonosporales</taxon>
        <taxon>Micromonosporaceae</taxon>
        <taxon>Micromonospora</taxon>
    </lineage>
</organism>
<dbReference type="CDD" id="cd00371">
    <property type="entry name" value="HMA"/>
    <property type="match status" value="1"/>
</dbReference>
<feature type="transmembrane region" description="Helical" evidence="10">
    <location>
        <begin position="693"/>
        <end position="711"/>
    </location>
</feature>
<feature type="transmembrane region" description="Helical" evidence="10">
    <location>
        <begin position="136"/>
        <end position="155"/>
    </location>
</feature>
<dbReference type="InterPro" id="IPR001757">
    <property type="entry name" value="P_typ_ATPase"/>
</dbReference>
<dbReference type="Proteomes" id="UP001612812">
    <property type="component" value="Unassembled WGS sequence"/>
</dbReference>
<sequence length="720" mass="73325">MTCAACANRIERKLNRIDGVRATVNFATATATVTHPAAVPVTDLVAVVTALGYTAQPPSTDAPDTDRDRPLRLRLAGAVALSVPVMAVSMAPALQFSGWQWVVAALSAPVVGWAGWPFHRAALANARQGAASMDTLVSLGALVSYLWSLWALLATDAGRPGLTMTFSFTGGHGHALYFEVGAGLVTFLLVGRWLEARARRRAGSALRGLAELGVRDVAVLDADGGEHRRPASILHVGDRFVVRPGERIATDGVVEAGAGAVDASLLTGESVPVEVGPNSPVAGGTVNTGGRLVVRATRVGEDTRLAQITRLVADAQAGKARVQRLADTIAGIFVPFVLVIAVATAAAWLVLAPAATAVGVAVAVLIVACPCALGLATPTALLVGTGRGAQLGVLIRGAAALESAHRIDTVVFDKTGTLTTGRMRVTALHPATGVDEVELLRAAAAVESCSEHPLAQAVVIAAGQRCGTGLPVAADFRATPGRGAAGTLDGARIMVGSARHLADAGVTVPGTTGADSVVYVARDGHLLGWVTVADGLRDTAAATVARLRDAGLRPVLLTGDTPAAADAVATQVGPIEVYAGVSPEDKAATVRRLRAEGRAVAMVGDGVNDAAALAEADLGIAVATGSDITIEASDVTLVRADAGTVDLTAAVDALALARATLRTIKGNLFWAFAYNTLMIPLAATGLVNPMVAAAAMAASSLLVVLNSLRLTRWQPASAAR</sequence>
<keyword evidence="10" id="KW-1003">Cell membrane</keyword>
<dbReference type="InterPro" id="IPR018303">
    <property type="entry name" value="ATPase_P-typ_P_site"/>
</dbReference>
<evidence type="ECO:0000256" key="3">
    <source>
        <dbReference type="ARBA" id="ARBA00022692"/>
    </source>
</evidence>
<dbReference type="InterPro" id="IPR023214">
    <property type="entry name" value="HAD_sf"/>
</dbReference>
<dbReference type="NCBIfam" id="TIGR01525">
    <property type="entry name" value="ATPase-IB_hvy"/>
    <property type="match status" value="1"/>
</dbReference>
<dbReference type="SUPFAM" id="SSF56784">
    <property type="entry name" value="HAD-like"/>
    <property type="match status" value="1"/>
</dbReference>
<feature type="transmembrane region" description="Helical" evidence="10">
    <location>
        <begin position="175"/>
        <end position="194"/>
    </location>
</feature>
<feature type="domain" description="HMA" evidence="11">
    <location>
        <begin position="1"/>
        <end position="56"/>
    </location>
</feature>
<evidence type="ECO:0000256" key="6">
    <source>
        <dbReference type="ARBA" id="ARBA00022840"/>
    </source>
</evidence>
<evidence type="ECO:0000313" key="13">
    <source>
        <dbReference type="Proteomes" id="UP001612812"/>
    </source>
</evidence>
<dbReference type="Pfam" id="PF00403">
    <property type="entry name" value="HMA"/>
    <property type="match status" value="1"/>
</dbReference>
<reference evidence="12 13" key="1">
    <citation type="submission" date="2024-10" db="EMBL/GenBank/DDBJ databases">
        <title>The Natural Products Discovery Center: Release of the First 8490 Sequenced Strains for Exploring Actinobacteria Biosynthetic Diversity.</title>
        <authorList>
            <person name="Kalkreuter E."/>
            <person name="Kautsar S.A."/>
            <person name="Yang D."/>
            <person name="Bader C.D."/>
            <person name="Teijaro C.N."/>
            <person name="Fluegel L."/>
            <person name="Davis C.M."/>
            <person name="Simpson J.R."/>
            <person name="Lauterbach L."/>
            <person name="Steele A.D."/>
            <person name="Gui C."/>
            <person name="Meng S."/>
            <person name="Li G."/>
            <person name="Viehrig K."/>
            <person name="Ye F."/>
            <person name="Su P."/>
            <person name="Kiefer A.F."/>
            <person name="Nichols A."/>
            <person name="Cepeda A.J."/>
            <person name="Yan W."/>
            <person name="Fan B."/>
            <person name="Jiang Y."/>
            <person name="Adhikari A."/>
            <person name="Zheng C.-J."/>
            <person name="Schuster L."/>
            <person name="Cowan T.M."/>
            <person name="Smanski M.J."/>
            <person name="Chevrette M.G."/>
            <person name="De Carvalho L.P.S."/>
            <person name="Shen B."/>
        </authorList>
    </citation>
    <scope>NUCLEOTIDE SEQUENCE [LARGE SCALE GENOMIC DNA]</scope>
    <source>
        <strain evidence="12 13">NPDC049845</strain>
    </source>
</reference>
<protein>
    <submittedName>
        <fullName evidence="12">Heavy metal translocating P-type ATPase</fullName>
    </submittedName>
</protein>
<keyword evidence="5 10" id="KW-0547">Nucleotide-binding</keyword>
<dbReference type="Gene3D" id="3.40.50.1000">
    <property type="entry name" value="HAD superfamily/HAD-like"/>
    <property type="match status" value="1"/>
</dbReference>
<evidence type="ECO:0000256" key="10">
    <source>
        <dbReference type="RuleBase" id="RU362081"/>
    </source>
</evidence>
<dbReference type="RefSeq" id="WP_396769048.1">
    <property type="nucleotide sequence ID" value="NZ_JBITLA010000003.1"/>
</dbReference>
<dbReference type="InterPro" id="IPR023298">
    <property type="entry name" value="ATPase_P-typ_TM_dom_sf"/>
</dbReference>
<dbReference type="InterPro" id="IPR006121">
    <property type="entry name" value="HMA_dom"/>
</dbReference>
<dbReference type="PANTHER" id="PTHR43520">
    <property type="entry name" value="ATP7, ISOFORM B"/>
    <property type="match status" value="1"/>
</dbReference>
<dbReference type="NCBIfam" id="TIGR01512">
    <property type="entry name" value="ATPase-IB2_Cd"/>
    <property type="match status" value="1"/>
</dbReference>
<comment type="caution">
    <text evidence="12">The sequence shown here is derived from an EMBL/GenBank/DDBJ whole genome shotgun (WGS) entry which is preliminary data.</text>
</comment>
<feature type="transmembrane region" description="Helical" evidence="10">
    <location>
        <begin position="75"/>
        <end position="93"/>
    </location>
</feature>
<evidence type="ECO:0000256" key="4">
    <source>
        <dbReference type="ARBA" id="ARBA00022723"/>
    </source>
</evidence>
<dbReference type="PRINTS" id="PR00119">
    <property type="entry name" value="CATATPASE"/>
</dbReference>
<dbReference type="InterPro" id="IPR027256">
    <property type="entry name" value="P-typ_ATPase_IB"/>
</dbReference>
<feature type="transmembrane region" description="Helical" evidence="10">
    <location>
        <begin position="668"/>
        <end position="687"/>
    </location>
</feature>
<evidence type="ECO:0000256" key="2">
    <source>
        <dbReference type="ARBA" id="ARBA00006024"/>
    </source>
</evidence>
<keyword evidence="9 10" id="KW-0472">Membrane</keyword>
<dbReference type="PROSITE" id="PS50846">
    <property type="entry name" value="HMA_2"/>
    <property type="match status" value="1"/>
</dbReference>
<dbReference type="InterPro" id="IPR023299">
    <property type="entry name" value="ATPase_P-typ_cyto_dom_N"/>
</dbReference>
<keyword evidence="3 10" id="KW-0812">Transmembrane</keyword>
<proteinExistence type="inferred from homology"/>
<dbReference type="SUPFAM" id="SSF55008">
    <property type="entry name" value="HMA, heavy metal-associated domain"/>
    <property type="match status" value="1"/>
</dbReference>
<dbReference type="SUPFAM" id="SSF81653">
    <property type="entry name" value="Calcium ATPase, transduction domain A"/>
    <property type="match status" value="1"/>
</dbReference>
<dbReference type="Gene3D" id="3.30.70.100">
    <property type="match status" value="1"/>
</dbReference>
<name>A0ABW7ZJQ2_9ACTN</name>
<evidence type="ECO:0000256" key="1">
    <source>
        <dbReference type="ARBA" id="ARBA00004651"/>
    </source>
</evidence>
<feature type="transmembrane region" description="Helical" evidence="10">
    <location>
        <begin position="357"/>
        <end position="383"/>
    </location>
</feature>
<evidence type="ECO:0000256" key="7">
    <source>
        <dbReference type="ARBA" id="ARBA00022967"/>
    </source>
</evidence>
<dbReference type="InterPro" id="IPR059000">
    <property type="entry name" value="ATPase_P-type_domA"/>
</dbReference>
<dbReference type="NCBIfam" id="TIGR01511">
    <property type="entry name" value="ATPase-IB1_Cu"/>
    <property type="match status" value="1"/>
</dbReference>
<dbReference type="PROSITE" id="PS00154">
    <property type="entry name" value="ATPASE_E1_E2"/>
    <property type="match status" value="1"/>
</dbReference>
<feature type="transmembrane region" description="Helical" evidence="10">
    <location>
        <begin position="329"/>
        <end position="351"/>
    </location>
</feature>
<keyword evidence="13" id="KW-1185">Reference proteome</keyword>
<dbReference type="SUPFAM" id="SSF81665">
    <property type="entry name" value="Calcium ATPase, transmembrane domain M"/>
    <property type="match status" value="1"/>
</dbReference>
<dbReference type="Gene3D" id="3.40.1110.10">
    <property type="entry name" value="Calcium-transporting ATPase, cytoplasmic domain N"/>
    <property type="match status" value="1"/>
</dbReference>
<gene>
    <name evidence="12" type="ORF">ACIBP4_12345</name>
</gene>
<evidence type="ECO:0000259" key="11">
    <source>
        <dbReference type="PROSITE" id="PS50846"/>
    </source>
</evidence>
<accession>A0ABW7ZJQ2</accession>
<dbReference type="InterPro" id="IPR036412">
    <property type="entry name" value="HAD-like_sf"/>
</dbReference>
<keyword evidence="6 10" id="KW-0067">ATP-binding</keyword>
<feature type="transmembrane region" description="Helical" evidence="10">
    <location>
        <begin position="99"/>
        <end position="116"/>
    </location>
</feature>
<evidence type="ECO:0000256" key="8">
    <source>
        <dbReference type="ARBA" id="ARBA00022989"/>
    </source>
</evidence>
<dbReference type="Pfam" id="PF00702">
    <property type="entry name" value="Hydrolase"/>
    <property type="match status" value="1"/>
</dbReference>